<protein>
    <submittedName>
        <fullName evidence="1">Uncharacterized protein</fullName>
    </submittedName>
</protein>
<proteinExistence type="predicted"/>
<organism evidence="1 2">
    <name type="scientific">Lentzea miocenica</name>
    <dbReference type="NCBI Taxonomy" id="3095431"/>
    <lineage>
        <taxon>Bacteria</taxon>
        <taxon>Bacillati</taxon>
        <taxon>Actinomycetota</taxon>
        <taxon>Actinomycetes</taxon>
        <taxon>Pseudonocardiales</taxon>
        <taxon>Pseudonocardiaceae</taxon>
        <taxon>Lentzea</taxon>
    </lineage>
</organism>
<dbReference type="RefSeq" id="WP_319966813.1">
    <property type="nucleotide sequence ID" value="NZ_JAXAVW010000012.1"/>
</dbReference>
<evidence type="ECO:0000313" key="2">
    <source>
        <dbReference type="Proteomes" id="UP001285521"/>
    </source>
</evidence>
<sequence length="337" mass="36779">MGILVTIYSQHPNRGKVQILATHQAPEGVSSSTVTSVETAELANPIVDALNRVSACATVPVSVWDTRKDGDFSTDHYPTAHLDALAAVEARAGLLSGTHSIWYERVKLLLHEALCDLDNALSAVPAPVRTAVAAELATEAHELRAAVAEGFGEVEPTKHEHRRLVEWGNPLVAIGGHADKLNRDSREHMNTQERGLSSLERAEVIKDMRMLLDAYALCGSNAYLYDEFTIEDDPHGLEEIRYYLTVEASWPESTSPDEDWVVAIGRWDINPNIPGNEDETATGETVLTCAIPRPQVPEIVALFDLSGGNAERIAAWAKTPVGQPLHGTNFVVTQRLD</sequence>
<comment type="caution">
    <text evidence="1">The sequence shown here is derived from an EMBL/GenBank/DDBJ whole genome shotgun (WGS) entry which is preliminary data.</text>
</comment>
<accession>A0ABU4T0R9</accession>
<name>A0ABU4T0R9_9PSEU</name>
<dbReference type="EMBL" id="JAXAVW010000012">
    <property type="protein sequence ID" value="MDX8031758.1"/>
    <property type="molecule type" value="Genomic_DNA"/>
</dbReference>
<dbReference type="Proteomes" id="UP001285521">
    <property type="component" value="Unassembled WGS sequence"/>
</dbReference>
<keyword evidence="2" id="KW-1185">Reference proteome</keyword>
<reference evidence="1 2" key="1">
    <citation type="submission" date="2023-11" db="EMBL/GenBank/DDBJ databases">
        <title>Lentzea sokolovensis, sp. nov., Lentzea kristufkii, sp. nov., and Lentzea miocenensis, sp. nov., rare actinobacteria from Sokolov Coal Basin, Miocene lacustrine sediment, Czech Republic.</title>
        <authorList>
            <person name="Lara A."/>
            <person name="Kotroba L."/>
            <person name="Nouioui I."/>
            <person name="Neumann-Schaal M."/>
            <person name="Mast Y."/>
            <person name="Chronakova A."/>
        </authorList>
    </citation>
    <scope>NUCLEOTIDE SEQUENCE [LARGE SCALE GENOMIC DNA]</scope>
    <source>
        <strain evidence="1 2">BCCO 10_0856</strain>
    </source>
</reference>
<gene>
    <name evidence="1" type="ORF">SK803_16155</name>
</gene>
<evidence type="ECO:0000313" key="1">
    <source>
        <dbReference type="EMBL" id="MDX8031758.1"/>
    </source>
</evidence>